<dbReference type="InterPro" id="IPR041588">
    <property type="entry name" value="Integrase_H2C2"/>
</dbReference>
<keyword evidence="4" id="KW-1185">Reference proteome</keyword>
<dbReference type="PANTHER" id="PTHR37984">
    <property type="entry name" value="PROTEIN CBG26694"/>
    <property type="match status" value="1"/>
</dbReference>
<accession>A0ABQ8SUU9</accession>
<evidence type="ECO:0000259" key="2">
    <source>
        <dbReference type="Pfam" id="PF17921"/>
    </source>
</evidence>
<dbReference type="Pfam" id="PF17921">
    <property type="entry name" value="Integrase_H2C2"/>
    <property type="match status" value="1"/>
</dbReference>
<reference evidence="3 4" key="1">
    <citation type="journal article" date="2022" name="Allergy">
        <title>Genome assembly and annotation of Periplaneta americana reveal a comprehensive cockroach allergen profile.</title>
        <authorList>
            <person name="Wang L."/>
            <person name="Xiong Q."/>
            <person name="Saelim N."/>
            <person name="Wang L."/>
            <person name="Nong W."/>
            <person name="Wan A.T."/>
            <person name="Shi M."/>
            <person name="Liu X."/>
            <person name="Cao Q."/>
            <person name="Hui J.H.L."/>
            <person name="Sookrung N."/>
            <person name="Leung T.F."/>
            <person name="Tungtrongchitr A."/>
            <person name="Tsui S.K.W."/>
        </authorList>
    </citation>
    <scope>NUCLEOTIDE SEQUENCE [LARGE SCALE GENOMIC DNA]</scope>
    <source>
        <strain evidence="3">PWHHKU_190912</strain>
    </source>
</reference>
<comment type="caution">
    <text evidence="3">The sequence shown here is derived from an EMBL/GenBank/DDBJ whole genome shotgun (WGS) entry which is preliminary data.</text>
</comment>
<dbReference type="Gene3D" id="3.30.420.10">
    <property type="entry name" value="Ribonuclease H-like superfamily/Ribonuclease H"/>
    <property type="match status" value="1"/>
</dbReference>
<gene>
    <name evidence="3" type="ORF">ANN_17655</name>
</gene>
<dbReference type="EMBL" id="JAJSOF020000021">
    <property type="protein sequence ID" value="KAJ4437510.1"/>
    <property type="molecule type" value="Genomic_DNA"/>
</dbReference>
<dbReference type="InterPro" id="IPR012337">
    <property type="entry name" value="RNaseH-like_sf"/>
</dbReference>
<proteinExistence type="predicted"/>
<feature type="domain" description="Integrase zinc-binding" evidence="2">
    <location>
        <begin position="36"/>
        <end position="93"/>
    </location>
</feature>
<protein>
    <recommendedName>
        <fullName evidence="1">RNA-directed DNA polymerase</fullName>
        <ecNumber evidence="1">2.7.7.49</ecNumber>
    </recommendedName>
</protein>
<organism evidence="3 4">
    <name type="scientific">Periplaneta americana</name>
    <name type="common">American cockroach</name>
    <name type="synonym">Blatta americana</name>
    <dbReference type="NCBI Taxonomy" id="6978"/>
    <lineage>
        <taxon>Eukaryota</taxon>
        <taxon>Metazoa</taxon>
        <taxon>Ecdysozoa</taxon>
        <taxon>Arthropoda</taxon>
        <taxon>Hexapoda</taxon>
        <taxon>Insecta</taxon>
        <taxon>Pterygota</taxon>
        <taxon>Neoptera</taxon>
        <taxon>Polyneoptera</taxon>
        <taxon>Dictyoptera</taxon>
        <taxon>Blattodea</taxon>
        <taxon>Blattoidea</taxon>
        <taxon>Blattidae</taxon>
        <taxon>Blattinae</taxon>
        <taxon>Periplaneta</taxon>
    </lineage>
</organism>
<evidence type="ECO:0000313" key="3">
    <source>
        <dbReference type="EMBL" id="KAJ4437510.1"/>
    </source>
</evidence>
<dbReference type="InterPro" id="IPR036397">
    <property type="entry name" value="RNaseH_sf"/>
</dbReference>
<sequence>MIARIKNGEMLPDYKLKGEILVKCGQCGNKYKIVLPDALVPAVFSSCHESKMGGHLGRYETYHKISQTFTRPGLAKDIAVRVANCAICKMSKPAQFQHYGLLSNEVPSAPMEKIYIDYLGIKHARLTPHYPAPNVCEHYNRNLKNVLIAYHADDHSRWDSNLHWIQFALNTAKHESTNSTPFSLFFPFQPNNPLSNLWSITDILPNNADPHDVKQNWTRVKRNLQLAHNKVHLDVCKVCLKKQQGLFHPLDLLHVKVLDLAFESSIELGQWEQANEYGQELVAGY</sequence>
<dbReference type="InterPro" id="IPR050951">
    <property type="entry name" value="Retrovirus_Pol_polyprotein"/>
</dbReference>
<dbReference type="Proteomes" id="UP001148838">
    <property type="component" value="Unassembled WGS sequence"/>
</dbReference>
<feature type="non-terminal residue" evidence="3">
    <location>
        <position position="285"/>
    </location>
</feature>
<dbReference type="Gene3D" id="1.25.40.970">
    <property type="match status" value="1"/>
</dbReference>
<evidence type="ECO:0000256" key="1">
    <source>
        <dbReference type="ARBA" id="ARBA00012493"/>
    </source>
</evidence>
<dbReference type="Gene3D" id="1.10.340.70">
    <property type="match status" value="1"/>
</dbReference>
<name>A0ABQ8SUU9_PERAM</name>
<evidence type="ECO:0000313" key="4">
    <source>
        <dbReference type="Proteomes" id="UP001148838"/>
    </source>
</evidence>
<dbReference type="SUPFAM" id="SSF53098">
    <property type="entry name" value="Ribonuclease H-like"/>
    <property type="match status" value="1"/>
</dbReference>
<dbReference type="EC" id="2.7.7.49" evidence="1"/>
<dbReference type="PANTHER" id="PTHR37984:SF5">
    <property type="entry name" value="PROTEIN NYNRIN-LIKE"/>
    <property type="match status" value="1"/>
</dbReference>